<evidence type="ECO:0000256" key="6">
    <source>
        <dbReference type="ARBA" id="ARBA00020092"/>
    </source>
</evidence>
<gene>
    <name evidence="12" type="ORF">C6P64_03315</name>
</gene>
<dbReference type="InterPro" id="IPR050793">
    <property type="entry name" value="CMP-NeuNAc_synthase"/>
</dbReference>
<dbReference type="GO" id="GO:0046872">
    <property type="term" value="F:metal ion binding"/>
    <property type="evidence" value="ECO:0007669"/>
    <property type="project" value="UniProtKB-KW"/>
</dbReference>
<dbReference type="NCBIfam" id="TIGR01670">
    <property type="entry name" value="KdsC-phosphatas"/>
    <property type="match status" value="1"/>
</dbReference>
<comment type="similarity">
    <text evidence="3">Belongs to the KdsC family.</text>
</comment>
<dbReference type="InterPro" id="IPR010023">
    <property type="entry name" value="KdsC_fam"/>
</dbReference>
<dbReference type="FunFam" id="3.40.50.1000:FF:000029">
    <property type="entry name" value="3-deoxy-D-manno-octulosonate 8-phosphate phosphatase KdsC"/>
    <property type="match status" value="1"/>
</dbReference>
<keyword evidence="13" id="KW-1185">Reference proteome</keyword>
<reference evidence="12 13" key="1">
    <citation type="submission" date="2018-03" db="EMBL/GenBank/DDBJ databases">
        <title>Comparative genomics illustrates the genes involved in a hyperalkaliphilic mechanisms of Serpentinomonas isolated from highly-alkaline calcium-rich serpentinized springs.</title>
        <authorList>
            <person name="Suzuki S."/>
            <person name="Ishii S."/>
            <person name="Walworth N."/>
            <person name="Bird L."/>
            <person name="Kuenen J.G."/>
            <person name="Nealson K.H."/>
        </authorList>
    </citation>
    <scope>NUCLEOTIDE SEQUENCE [LARGE SCALE GENOMIC DNA]</scope>
    <source>
        <strain evidence="12 13">P1</strain>
    </source>
</reference>
<comment type="cofactor">
    <cofactor evidence="2 11">
        <name>Mg(2+)</name>
        <dbReference type="ChEBI" id="CHEBI:18420"/>
    </cofactor>
</comment>
<keyword evidence="9 11" id="KW-0460">Magnesium</keyword>
<evidence type="ECO:0000256" key="2">
    <source>
        <dbReference type="ARBA" id="ARBA00001946"/>
    </source>
</evidence>
<dbReference type="InterPro" id="IPR036412">
    <property type="entry name" value="HAD-like_sf"/>
</dbReference>
<comment type="catalytic activity">
    <reaction evidence="1">
        <text>3-deoxy-alpha-D-manno-2-octulosonate-8-phosphate + H2O = 3-deoxy-alpha-D-manno-oct-2-ulosonate + phosphate</text>
        <dbReference type="Rhea" id="RHEA:11500"/>
        <dbReference type="ChEBI" id="CHEBI:15377"/>
        <dbReference type="ChEBI" id="CHEBI:43474"/>
        <dbReference type="ChEBI" id="CHEBI:85985"/>
        <dbReference type="ChEBI" id="CHEBI:85986"/>
        <dbReference type="EC" id="3.1.3.45"/>
    </reaction>
</comment>
<evidence type="ECO:0000256" key="3">
    <source>
        <dbReference type="ARBA" id="ARBA00005893"/>
    </source>
</evidence>
<dbReference type="CDD" id="cd01630">
    <property type="entry name" value="HAD_KDO-like"/>
    <property type="match status" value="1"/>
</dbReference>
<feature type="binding site" evidence="11">
    <location>
        <position position="33"/>
    </location>
    <ligand>
        <name>Mg(2+)</name>
        <dbReference type="ChEBI" id="CHEBI:18420"/>
    </ligand>
</feature>
<dbReference type="PIRSF" id="PIRSF006118">
    <property type="entry name" value="KDO8-P_Ptase"/>
    <property type="match status" value="1"/>
</dbReference>
<evidence type="ECO:0000256" key="7">
    <source>
        <dbReference type="ARBA" id="ARBA00022723"/>
    </source>
</evidence>
<evidence type="ECO:0000256" key="8">
    <source>
        <dbReference type="ARBA" id="ARBA00022801"/>
    </source>
</evidence>
<proteinExistence type="inferred from homology"/>
<dbReference type="EMBL" id="PVLQ01000012">
    <property type="protein sequence ID" value="PRD66339.1"/>
    <property type="molecule type" value="Genomic_DNA"/>
</dbReference>
<evidence type="ECO:0000256" key="10">
    <source>
        <dbReference type="ARBA" id="ARBA00031051"/>
    </source>
</evidence>
<feature type="binding site" evidence="11">
    <location>
        <position position="126"/>
    </location>
    <ligand>
        <name>Mg(2+)</name>
        <dbReference type="ChEBI" id="CHEBI:18420"/>
    </ligand>
</feature>
<feature type="binding site" evidence="11">
    <location>
        <position position="35"/>
    </location>
    <ligand>
        <name>substrate</name>
    </ligand>
</feature>
<evidence type="ECO:0000313" key="12">
    <source>
        <dbReference type="EMBL" id="PRD66339.1"/>
    </source>
</evidence>
<dbReference type="GO" id="GO:0019143">
    <property type="term" value="F:3-deoxy-manno-octulosonate-8-phosphatase activity"/>
    <property type="evidence" value="ECO:0007669"/>
    <property type="project" value="UniProtKB-EC"/>
</dbReference>
<dbReference type="Gene3D" id="3.40.50.1000">
    <property type="entry name" value="HAD superfamily/HAD-like"/>
    <property type="match status" value="1"/>
</dbReference>
<comment type="subunit">
    <text evidence="4">Homotetramer.</text>
</comment>
<dbReference type="PANTHER" id="PTHR21485:SF3">
    <property type="entry name" value="N-ACYLNEURAMINATE CYTIDYLYLTRANSFERASE"/>
    <property type="match status" value="1"/>
</dbReference>
<dbReference type="AlphaFoldDB" id="A0A2S9K7A0"/>
<comment type="caution">
    <text evidence="12">The sequence shown here is derived from an EMBL/GenBank/DDBJ whole genome shotgun (WGS) entry which is preliminary data.</text>
</comment>
<dbReference type="PANTHER" id="PTHR21485">
    <property type="entry name" value="HAD SUPERFAMILY MEMBERS CMAS AND KDSC"/>
    <property type="match status" value="1"/>
</dbReference>
<evidence type="ECO:0000256" key="4">
    <source>
        <dbReference type="ARBA" id="ARBA00011881"/>
    </source>
</evidence>
<evidence type="ECO:0000256" key="11">
    <source>
        <dbReference type="PIRSR" id="PIRSR006118-2"/>
    </source>
</evidence>
<dbReference type="Proteomes" id="UP000238589">
    <property type="component" value="Unassembled WGS sequence"/>
</dbReference>
<dbReference type="SFLD" id="SFLDG01136">
    <property type="entry name" value="C1.6:_Phosphoserine_Phosphatas"/>
    <property type="match status" value="1"/>
</dbReference>
<accession>A0A2S9K7A0</accession>
<evidence type="ECO:0000256" key="1">
    <source>
        <dbReference type="ARBA" id="ARBA00000898"/>
    </source>
</evidence>
<dbReference type="GO" id="GO:0008781">
    <property type="term" value="F:N-acylneuraminate cytidylyltransferase activity"/>
    <property type="evidence" value="ECO:0007669"/>
    <property type="project" value="TreeGrafter"/>
</dbReference>
<dbReference type="SFLD" id="SFLDG01138">
    <property type="entry name" value="C1.6.2:_Deoxy-d-mannose-octulo"/>
    <property type="match status" value="1"/>
</dbReference>
<dbReference type="RefSeq" id="WP_105747179.1">
    <property type="nucleotide sequence ID" value="NZ_PVLQ01000012.1"/>
</dbReference>
<sequence>MNQPAPLPPLKPVLQFPPELLLRAQAIKVVFFDVDGVLTDGGLYLTEAGETIKRFHTLDGHGIKLLQRIGVTPAVVSGRDSAPLRQRLAALGVTHCRFGTEDKRPAAESILAELGLDWSQAAAMGDDWPDLPVLRRCALAVAPPAAQAELLALAHYVTRAGGGMGAARELCDLILVASGRYASLLEEAGA</sequence>
<name>A0A2S9K7A0_9BURK</name>
<keyword evidence="8" id="KW-0378">Hydrolase</keyword>
<keyword evidence="7 11" id="KW-0479">Metal-binding</keyword>
<dbReference type="InterPro" id="IPR023214">
    <property type="entry name" value="HAD_sf"/>
</dbReference>
<protein>
    <recommendedName>
        <fullName evidence="6">3-deoxy-D-manno-octulosonate 8-phosphate phosphatase KdsC</fullName>
        <ecNumber evidence="5">3.1.3.45</ecNumber>
    </recommendedName>
    <alternativeName>
        <fullName evidence="10">KDO 8-P phosphatase</fullName>
    </alternativeName>
</protein>
<evidence type="ECO:0000256" key="5">
    <source>
        <dbReference type="ARBA" id="ARBA00013066"/>
    </source>
</evidence>
<evidence type="ECO:0000256" key="9">
    <source>
        <dbReference type="ARBA" id="ARBA00022842"/>
    </source>
</evidence>
<organism evidence="12 13">
    <name type="scientific">Malikia granosa</name>
    <dbReference type="NCBI Taxonomy" id="263067"/>
    <lineage>
        <taxon>Bacteria</taxon>
        <taxon>Pseudomonadati</taxon>
        <taxon>Pseudomonadota</taxon>
        <taxon>Betaproteobacteria</taxon>
        <taxon>Burkholderiales</taxon>
        <taxon>Comamonadaceae</taxon>
        <taxon>Malikia</taxon>
    </lineage>
</organism>
<evidence type="ECO:0000313" key="13">
    <source>
        <dbReference type="Proteomes" id="UP000238589"/>
    </source>
</evidence>
<dbReference type="EC" id="3.1.3.45" evidence="5"/>
<dbReference type="Pfam" id="PF08282">
    <property type="entry name" value="Hydrolase_3"/>
    <property type="match status" value="1"/>
</dbReference>
<dbReference type="SFLD" id="SFLDS00003">
    <property type="entry name" value="Haloacid_Dehalogenase"/>
    <property type="match status" value="1"/>
</dbReference>
<dbReference type="OrthoDB" id="9805604at2"/>
<dbReference type="SUPFAM" id="SSF56784">
    <property type="entry name" value="HAD-like"/>
    <property type="match status" value="1"/>
</dbReference>